<dbReference type="KEGG" id="ptk:EXN22_13210"/>
<dbReference type="AlphaFoldDB" id="A0A411MIP8"/>
<dbReference type="Proteomes" id="UP000291130">
    <property type="component" value="Chromosome"/>
</dbReference>
<accession>A0A411MIP8</accession>
<dbReference type="OrthoDB" id="8455035at2"/>
<sequence>MAENEKLCALCYDEFDLQDSHLLPKHFYKYIDRMKKKGTKTQFKTDDNRLNNLGRQVTQYLLGKNCEGRFSTYGEDYCAKLIAPRPNAMPIIYDHLKGLKDSSLYAKDVPGLESQKIYYLALSIIWRASKEGWPNYNSISLPEEDSLAIKDYLLSDGAPNFPAGYYLEVSVSPSTNIWTTTFPTRLKDGTLFFNYNHLEFHIKKDQFLFDLYSHPNQGAVPIIYKLNRKRSNNLMAGQMRAYKNATASKKVVRLGQNSESTED</sequence>
<protein>
    <submittedName>
        <fullName evidence="1">Uncharacterized protein</fullName>
    </submittedName>
</protein>
<reference evidence="1 2" key="1">
    <citation type="submission" date="2019-02" db="EMBL/GenBank/DDBJ databases">
        <title>Complete genome sequence of Pseudomonas sp. SNU WT1 isolated from rainbow trout.</title>
        <authorList>
            <person name="Oh W.T."/>
            <person name="Park S.C."/>
        </authorList>
    </citation>
    <scope>NUCLEOTIDE SEQUENCE [LARGE SCALE GENOMIC DNA]</scope>
    <source>
        <strain evidence="1 2">SNU WT1</strain>
    </source>
</reference>
<name>A0A411MIP8_9PSED</name>
<evidence type="ECO:0000313" key="1">
    <source>
        <dbReference type="EMBL" id="QBF26604.1"/>
    </source>
</evidence>
<keyword evidence="2" id="KW-1185">Reference proteome</keyword>
<dbReference type="EMBL" id="CP035952">
    <property type="protein sequence ID" value="QBF26604.1"/>
    <property type="molecule type" value="Genomic_DNA"/>
</dbReference>
<evidence type="ECO:0000313" key="2">
    <source>
        <dbReference type="Proteomes" id="UP000291130"/>
    </source>
</evidence>
<dbReference type="RefSeq" id="WP_130264472.1">
    <property type="nucleotide sequence ID" value="NZ_CP035952.1"/>
</dbReference>
<proteinExistence type="predicted"/>
<gene>
    <name evidence="1" type="ORF">EXN22_13210</name>
</gene>
<organism evidence="1 2">
    <name type="scientific">Pseudomonas tructae</name>
    <dbReference type="NCBI Taxonomy" id="2518644"/>
    <lineage>
        <taxon>Bacteria</taxon>
        <taxon>Pseudomonadati</taxon>
        <taxon>Pseudomonadota</taxon>
        <taxon>Gammaproteobacteria</taxon>
        <taxon>Pseudomonadales</taxon>
        <taxon>Pseudomonadaceae</taxon>
        <taxon>Pseudomonas</taxon>
    </lineage>
</organism>